<dbReference type="GO" id="GO:0003700">
    <property type="term" value="F:DNA-binding transcription factor activity"/>
    <property type="evidence" value="ECO:0007669"/>
    <property type="project" value="InterPro"/>
</dbReference>
<dbReference type="PANTHER" id="PTHR39515">
    <property type="entry name" value="CONSERVED PROTEIN"/>
    <property type="match status" value="1"/>
</dbReference>
<dbReference type="SMART" id="SM00347">
    <property type="entry name" value="HTH_MARR"/>
    <property type="match status" value="1"/>
</dbReference>
<keyword evidence="3" id="KW-1185">Reference proteome</keyword>
<dbReference type="PANTHER" id="PTHR39515:SF2">
    <property type="entry name" value="HTH-TYPE TRANSCRIPTIONAL REGULATOR RV0880"/>
    <property type="match status" value="1"/>
</dbReference>
<reference evidence="2" key="1">
    <citation type="submission" date="2020-11" db="EMBL/GenBank/DDBJ databases">
        <title>Nocardioides cynanchi sp. nov., isolated from soil of rhizosphere of Cynanchum wilfordii.</title>
        <authorList>
            <person name="Lee J.-S."/>
            <person name="Suh M.K."/>
            <person name="Kim J.-S."/>
        </authorList>
    </citation>
    <scope>NUCLEOTIDE SEQUENCE</scope>
    <source>
        <strain evidence="2">KCTC 19276</strain>
    </source>
</reference>
<evidence type="ECO:0000259" key="1">
    <source>
        <dbReference type="PROSITE" id="PS50995"/>
    </source>
</evidence>
<protein>
    <submittedName>
        <fullName evidence="2">MarR family transcriptional regulator</fullName>
    </submittedName>
</protein>
<sequence>MEAGKRSSTGDRSAARDLNSGAIHLLRAMAKVDAEAGLTRARLSALSVLVFGGPVPLGRLARIEGVTSPTMTRLVDGLVHAGLAYRQAHPDSDRMVLVSATEEGRALMLDAAERRADVLVASMGELSVAERRVLREAAPLLKRLAAGVVSQQAPSASRPAGPR</sequence>
<dbReference type="RefSeq" id="WP_194698476.1">
    <property type="nucleotide sequence ID" value="NZ_JADKPO010000046.1"/>
</dbReference>
<dbReference type="Proteomes" id="UP000660668">
    <property type="component" value="Unassembled WGS sequence"/>
</dbReference>
<proteinExistence type="predicted"/>
<dbReference type="InterPro" id="IPR036390">
    <property type="entry name" value="WH_DNA-bd_sf"/>
</dbReference>
<dbReference type="Pfam" id="PF01047">
    <property type="entry name" value="MarR"/>
    <property type="match status" value="1"/>
</dbReference>
<name>A0A930VMN5_9ACTN</name>
<dbReference type="InterPro" id="IPR036388">
    <property type="entry name" value="WH-like_DNA-bd_sf"/>
</dbReference>
<gene>
    <name evidence="2" type="ORF">ISU10_21350</name>
</gene>
<dbReference type="Gene3D" id="1.10.10.10">
    <property type="entry name" value="Winged helix-like DNA-binding domain superfamily/Winged helix DNA-binding domain"/>
    <property type="match status" value="1"/>
</dbReference>
<feature type="domain" description="HTH marR-type" evidence="1">
    <location>
        <begin position="1"/>
        <end position="146"/>
    </location>
</feature>
<evidence type="ECO:0000313" key="3">
    <source>
        <dbReference type="Proteomes" id="UP000660668"/>
    </source>
</evidence>
<dbReference type="InterPro" id="IPR000835">
    <property type="entry name" value="HTH_MarR-typ"/>
</dbReference>
<dbReference type="PROSITE" id="PS50995">
    <property type="entry name" value="HTH_MARR_2"/>
    <property type="match status" value="1"/>
</dbReference>
<dbReference type="InterPro" id="IPR052526">
    <property type="entry name" value="HTH-type_Bedaq_tolerance"/>
</dbReference>
<dbReference type="EMBL" id="JADKPO010000046">
    <property type="protein sequence ID" value="MBF4770329.1"/>
    <property type="molecule type" value="Genomic_DNA"/>
</dbReference>
<dbReference type="AlphaFoldDB" id="A0A930VMN5"/>
<organism evidence="2 3">
    <name type="scientific">Nocardioides agariphilus</name>
    <dbReference type="NCBI Taxonomy" id="433664"/>
    <lineage>
        <taxon>Bacteria</taxon>
        <taxon>Bacillati</taxon>
        <taxon>Actinomycetota</taxon>
        <taxon>Actinomycetes</taxon>
        <taxon>Propionibacteriales</taxon>
        <taxon>Nocardioidaceae</taxon>
        <taxon>Nocardioides</taxon>
    </lineage>
</organism>
<evidence type="ECO:0000313" key="2">
    <source>
        <dbReference type="EMBL" id="MBF4770329.1"/>
    </source>
</evidence>
<accession>A0A930VMN5</accession>
<dbReference type="SUPFAM" id="SSF46785">
    <property type="entry name" value="Winged helix' DNA-binding domain"/>
    <property type="match status" value="1"/>
</dbReference>
<comment type="caution">
    <text evidence="2">The sequence shown here is derived from an EMBL/GenBank/DDBJ whole genome shotgun (WGS) entry which is preliminary data.</text>
</comment>